<dbReference type="STRING" id="1818881.A3196_08920"/>
<name>A0A1E2UQ31_9GAMM</name>
<gene>
    <name evidence="1" type="ORF">A3196_08920</name>
</gene>
<dbReference type="InterPro" id="IPR029063">
    <property type="entry name" value="SAM-dependent_MTases_sf"/>
</dbReference>
<evidence type="ECO:0000313" key="1">
    <source>
        <dbReference type="EMBL" id="ODB96870.1"/>
    </source>
</evidence>
<accession>A0A1E2UQ31</accession>
<dbReference type="Proteomes" id="UP000094849">
    <property type="component" value="Unassembled WGS sequence"/>
</dbReference>
<protein>
    <recommendedName>
        <fullName evidence="3">Class I SAM-dependent methyltransferase</fullName>
    </recommendedName>
</protein>
<organism evidence="1 2">
    <name type="scientific">Candidatus Thiodiazotropha endoloripes</name>
    <dbReference type="NCBI Taxonomy" id="1818881"/>
    <lineage>
        <taxon>Bacteria</taxon>
        <taxon>Pseudomonadati</taxon>
        <taxon>Pseudomonadota</taxon>
        <taxon>Gammaproteobacteria</taxon>
        <taxon>Chromatiales</taxon>
        <taxon>Sedimenticolaceae</taxon>
        <taxon>Candidatus Thiodiazotropha</taxon>
    </lineage>
</organism>
<sequence>MNQQSNPSRITEIRPKVVFQAVENRFQDQNSEFTVNIPSSAIGGLTLLESAILTSFVKLITPTAIFEFGTYMGATTLLFARNSPTSTSVVTIDIDPDTTVTQNDISEADYLSDGDANDEHLKDIFATNGAIYIDRAEAELKQKIIRIHQDSTSIDPQQQKFMKRFQLIFIDGGHDFNTVKSDTENALKMAADDGIIVWHDFRSQIHDDVTRFLDGFATEHEIIHVQNTMLAFMLLGKYKEILI</sequence>
<dbReference type="EMBL" id="LVJZ01000003">
    <property type="protein sequence ID" value="ODB96870.1"/>
    <property type="molecule type" value="Genomic_DNA"/>
</dbReference>
<evidence type="ECO:0000313" key="2">
    <source>
        <dbReference type="Proteomes" id="UP000094849"/>
    </source>
</evidence>
<reference evidence="1 2" key="1">
    <citation type="submission" date="2016-03" db="EMBL/GenBank/DDBJ databases">
        <title>Chemosynthetic sulphur-oxidizing symbionts of marine invertebrate animals are capable of nitrogen fixation.</title>
        <authorList>
            <person name="Petersen J.M."/>
            <person name="Kemper A."/>
            <person name="Gruber-Vodicka H."/>
            <person name="Cardini U."/>
            <person name="Geest Mvander."/>
            <person name="Kleiner M."/>
            <person name="Bulgheresi S."/>
            <person name="Fussmann M."/>
            <person name="Herbold C."/>
            <person name="Seah B.K.B."/>
            <person name="Antony C.Paul."/>
            <person name="Liu D."/>
            <person name="Belitz A."/>
            <person name="Weber M."/>
        </authorList>
    </citation>
    <scope>NUCLEOTIDE SEQUENCE [LARGE SCALE GENOMIC DNA]</scope>
    <source>
        <strain evidence="1">G_D</strain>
    </source>
</reference>
<keyword evidence="2" id="KW-1185">Reference proteome</keyword>
<dbReference type="OrthoDB" id="7068720at2"/>
<dbReference type="SUPFAM" id="SSF53335">
    <property type="entry name" value="S-adenosyl-L-methionine-dependent methyltransferases"/>
    <property type="match status" value="1"/>
</dbReference>
<dbReference type="AlphaFoldDB" id="A0A1E2UQ31"/>
<proteinExistence type="predicted"/>
<evidence type="ECO:0008006" key="3">
    <source>
        <dbReference type="Google" id="ProtNLM"/>
    </source>
</evidence>
<dbReference type="Pfam" id="PF13578">
    <property type="entry name" value="Methyltransf_24"/>
    <property type="match status" value="1"/>
</dbReference>
<dbReference type="Gene3D" id="3.40.50.150">
    <property type="entry name" value="Vaccinia Virus protein VP39"/>
    <property type="match status" value="1"/>
</dbReference>
<dbReference type="RefSeq" id="WP_069020314.1">
    <property type="nucleotide sequence ID" value="NZ_LVJY01000006.1"/>
</dbReference>
<comment type="caution">
    <text evidence="1">The sequence shown here is derived from an EMBL/GenBank/DDBJ whole genome shotgun (WGS) entry which is preliminary data.</text>
</comment>